<gene>
    <name evidence="2" type="ORF">ACFO5R_04180</name>
</gene>
<reference evidence="2 3" key="1">
    <citation type="journal article" date="2019" name="Int. J. Syst. Evol. Microbiol.">
        <title>The Global Catalogue of Microorganisms (GCM) 10K type strain sequencing project: providing services to taxonomists for standard genome sequencing and annotation.</title>
        <authorList>
            <consortium name="The Broad Institute Genomics Platform"/>
            <consortium name="The Broad Institute Genome Sequencing Center for Infectious Disease"/>
            <person name="Wu L."/>
            <person name="Ma J."/>
        </authorList>
    </citation>
    <scope>NUCLEOTIDE SEQUENCE [LARGE SCALE GENOMIC DNA]</scope>
    <source>
        <strain evidence="2 3">WLHS5</strain>
    </source>
</reference>
<protein>
    <recommendedName>
        <fullName evidence="4">CHAT domain-containing protein</fullName>
    </recommendedName>
</protein>
<accession>A0ABD5PMI7</accession>
<dbReference type="RefSeq" id="WP_250139267.1">
    <property type="nucleotide sequence ID" value="NZ_JALIQP010000001.1"/>
</dbReference>
<evidence type="ECO:0000256" key="1">
    <source>
        <dbReference type="SAM" id="MobiDB-lite"/>
    </source>
</evidence>
<dbReference type="EMBL" id="JBHSFA010000002">
    <property type="protein sequence ID" value="MFC4541124.1"/>
    <property type="molecule type" value="Genomic_DNA"/>
</dbReference>
<name>A0ABD5PMI7_9EURY</name>
<proteinExistence type="predicted"/>
<dbReference type="AlphaFoldDB" id="A0ABD5PMI7"/>
<evidence type="ECO:0000313" key="2">
    <source>
        <dbReference type="EMBL" id="MFC4541124.1"/>
    </source>
</evidence>
<evidence type="ECO:0008006" key="4">
    <source>
        <dbReference type="Google" id="ProtNLM"/>
    </source>
</evidence>
<evidence type="ECO:0000313" key="3">
    <source>
        <dbReference type="Proteomes" id="UP001595898"/>
    </source>
</evidence>
<keyword evidence="3" id="KW-1185">Reference proteome</keyword>
<feature type="compositionally biased region" description="Polar residues" evidence="1">
    <location>
        <begin position="397"/>
        <end position="424"/>
    </location>
</feature>
<feature type="region of interest" description="Disordered" evidence="1">
    <location>
        <begin position="368"/>
        <end position="429"/>
    </location>
</feature>
<comment type="caution">
    <text evidence="2">The sequence shown here is derived from an EMBL/GenBank/DDBJ whole genome shotgun (WGS) entry which is preliminary data.</text>
</comment>
<sequence length="701" mass="78012">MNPKFEPIEDGLEIIDPIERHRYRLTTHEPVTPTAVDCDRIQYPIDAAVGITTEMLTLSTKETIYIRSADGSMVGEVQPNEQRSFRQGEYTLDLSASMKVYVNITCGLHIYSDTNRTYISFEDRTHAIIGARSYHTRPAETITTTREPTDVMKAVSAFGSALKTTTPERSYPTLRGHPPKLEQGEELHIPATIDRPQTGIRIEVPPELGYVFVVTPLAYYLGATVTPGPEPKLITETGYTHSLKTDGKFESTVERTLKQLFLLDCIVRTEGMTPLSLHEREAVEPILDFDPGIAYEKSLSEQVAMYLDEPVSSLEPHLPKWQLETRVDSPSETIEFLPFIADDLSIVKLDGRDETRDKKPRVEAQNQAIEAFTRGSGSQTRHSTRGTDTLAHPHGGSETSTVQQRWNGTNSSPISSTTPLTAFQNDIGRTPKDDPISIDVVCNDSKMNEELETVNKFYGNHKELPFDVTIHHNLTKNAFERILTQESDFCHYIGHIDTDGFQCSNGKFDAKSLDSVGLKAFLLNACQSHDQGLTLIEKGSIGGIVTLTDVVNSGAISVGKTIARLLNQGFPIYASLDIARRKNVMAEQYHIVGSGATRIAQSRRGEPAICLVSRENNMWKVEMDTYLTPSSGKGGVFVPHIESINTHYINPGNTKNLSIATSQVLDLLSVDDVPVVYNGEMIWSDMFIKTVESIRDRDKNY</sequence>
<organism evidence="2 3">
    <name type="scientific">Halosolutus amylolyticus</name>
    <dbReference type="NCBI Taxonomy" id="2932267"/>
    <lineage>
        <taxon>Archaea</taxon>
        <taxon>Methanobacteriati</taxon>
        <taxon>Methanobacteriota</taxon>
        <taxon>Stenosarchaea group</taxon>
        <taxon>Halobacteria</taxon>
        <taxon>Halobacteriales</taxon>
        <taxon>Natrialbaceae</taxon>
        <taxon>Halosolutus</taxon>
    </lineage>
</organism>
<dbReference type="Proteomes" id="UP001595898">
    <property type="component" value="Unassembled WGS sequence"/>
</dbReference>